<dbReference type="Gene3D" id="1.20.58.340">
    <property type="entry name" value="Magnesium transport protein CorA, transmembrane region"/>
    <property type="match status" value="1"/>
</dbReference>
<keyword evidence="3 11" id="KW-0812">Transmembrane</keyword>
<evidence type="ECO:0000256" key="2">
    <source>
        <dbReference type="ARBA" id="ARBA00022448"/>
    </source>
</evidence>
<keyword evidence="8 11" id="KW-0472">Membrane</keyword>
<proteinExistence type="predicted"/>
<evidence type="ECO:0000313" key="15">
    <source>
        <dbReference type="Proteomes" id="UP000286510"/>
    </source>
</evidence>
<feature type="transmembrane region" description="Helical" evidence="11">
    <location>
        <begin position="6"/>
        <end position="24"/>
    </location>
</feature>
<dbReference type="PANTHER" id="PTHR13890:SF0">
    <property type="entry name" value="MAGNESIUM TRANSPORTER MRS2 HOMOLOG, MITOCHONDRIAL"/>
    <property type="match status" value="1"/>
</dbReference>
<keyword evidence="2" id="KW-0813">Transport</keyword>
<keyword evidence="6 11" id="KW-1133">Transmembrane helix</keyword>
<evidence type="ECO:0008006" key="16">
    <source>
        <dbReference type="Google" id="ProtNLM"/>
    </source>
</evidence>
<evidence type="ECO:0000256" key="3">
    <source>
        <dbReference type="ARBA" id="ARBA00022692"/>
    </source>
</evidence>
<feature type="transmembrane region" description="Helical" evidence="11">
    <location>
        <begin position="230"/>
        <end position="250"/>
    </location>
</feature>
<gene>
    <name evidence="12" type="ORF">DYB25_000152</name>
    <name evidence="13" type="ORF">DYB26_001225</name>
</gene>
<evidence type="ECO:0000256" key="9">
    <source>
        <dbReference type="SAM" id="Coils"/>
    </source>
</evidence>
<evidence type="ECO:0000313" key="13">
    <source>
        <dbReference type="EMBL" id="RHZ13176.1"/>
    </source>
</evidence>
<evidence type="ECO:0000256" key="11">
    <source>
        <dbReference type="SAM" id="Phobius"/>
    </source>
</evidence>
<evidence type="ECO:0000256" key="4">
    <source>
        <dbReference type="ARBA" id="ARBA00022842"/>
    </source>
</evidence>
<evidence type="ECO:0000256" key="5">
    <source>
        <dbReference type="ARBA" id="ARBA00022946"/>
    </source>
</evidence>
<feature type="transmembrane region" description="Helical" evidence="11">
    <location>
        <begin position="125"/>
        <end position="145"/>
    </location>
</feature>
<evidence type="ECO:0000256" key="6">
    <source>
        <dbReference type="ARBA" id="ARBA00022989"/>
    </source>
</evidence>
<sequence length="713" mass="77993">MRVLASVVGVAIGLGTFVLLSPVLEKWKPPSQCRDFFGLEGLPHATPGGGPDPFLRLGVPYLDNQVCVLTHFFKDCRDYPSPLVATLTNALLFSAALSNTIFVGVESTRVASRGVAASASLTAYLMQYIGISVVIPAMWLPSFLYSHTSPLAHQAPVDRPSSISVGTPRLLAFIALANVVLGAALLYLGFGPDVYYPVAFVVFQFWPIVSPWIWPVVTVGTTPPSSVKDAVAASVTATQLYYAFAVLLSLHYWVGFVLPVATSPGTTPLGALGTLFSFLKQFPQEIHSLPQWFLIVDAISLTATSALIVASEQRTAATAITSGFVFIVQAVVLGPGGAFMLFCASREQAIRRVHYVTPQKLSPWVQVHRNTLKEIVTVLKFDVHGNATMLRMRRADVLKMTQQAAAALGGSPHAAKQPSDGTPVGPSITGRLPTPSHPHGLSVSDAQMVHMRDLRKLDYAFVESYEPSIVVRKQAILINADPIRSVIMRDCCLMFVPDTNHALVDLLKQNFHDTHGEDDDNQMAFEFRFLANDFERMAPIVNSSLERLASAQMSSGELETLRTLKNAMNEFESQVNGLRRVLMEILDNEVDLHLLYLTQVQAESLLEVYLQDIHNTKTKVALMLHRIQNTESVVMLKMDAVRNYLLTADMLFTLIMVCMTFGMFVTAAFGMNLTSGLEQTQGAFVAVLAITVLCAVVSVYVGIAFFRKRGVII</sequence>
<dbReference type="Proteomes" id="UP000266239">
    <property type="component" value="Unassembled WGS sequence"/>
</dbReference>
<feature type="transmembrane region" description="Helical" evidence="11">
    <location>
        <begin position="644"/>
        <end position="671"/>
    </location>
</feature>
<evidence type="ECO:0000256" key="8">
    <source>
        <dbReference type="ARBA" id="ARBA00023136"/>
    </source>
</evidence>
<comment type="subcellular location">
    <subcellularLocation>
        <location evidence="1">Membrane</location>
        <topology evidence="1">Multi-pass membrane protein</topology>
    </subcellularLocation>
</comment>
<evidence type="ECO:0000313" key="12">
    <source>
        <dbReference type="EMBL" id="RHY17986.1"/>
    </source>
</evidence>
<dbReference type="CDD" id="cd12823">
    <property type="entry name" value="Mrs2_Mfm1p-like"/>
    <property type="match status" value="1"/>
</dbReference>
<dbReference type="GO" id="GO:0015095">
    <property type="term" value="F:magnesium ion transmembrane transporter activity"/>
    <property type="evidence" value="ECO:0007669"/>
    <property type="project" value="TreeGrafter"/>
</dbReference>
<dbReference type="VEuPathDB" id="FungiDB:H257_00777"/>
<feature type="region of interest" description="Disordered" evidence="10">
    <location>
        <begin position="409"/>
        <end position="439"/>
    </location>
</feature>
<keyword evidence="7" id="KW-0406">Ion transport</keyword>
<dbReference type="AlphaFoldDB" id="A0A397BH73"/>
<keyword evidence="4" id="KW-0460">Magnesium</keyword>
<keyword evidence="5" id="KW-0809">Transit peptide</keyword>
<accession>A0A397BH73</accession>
<protein>
    <recommendedName>
        <fullName evidence="16">Magnesium transporter</fullName>
    </recommendedName>
</protein>
<feature type="transmembrane region" description="Helical" evidence="11">
    <location>
        <begin position="194"/>
        <end position="218"/>
    </location>
</feature>
<name>A0A397BH73_APHAT</name>
<dbReference type="Proteomes" id="UP000286510">
    <property type="component" value="Unassembled WGS sequence"/>
</dbReference>
<keyword evidence="9" id="KW-0175">Coiled coil</keyword>
<feature type="transmembrane region" description="Helical" evidence="11">
    <location>
        <begin position="166"/>
        <end position="188"/>
    </location>
</feature>
<evidence type="ECO:0000256" key="10">
    <source>
        <dbReference type="SAM" id="MobiDB-lite"/>
    </source>
</evidence>
<feature type="transmembrane region" description="Helical" evidence="11">
    <location>
        <begin position="291"/>
        <end position="310"/>
    </location>
</feature>
<feature type="transmembrane region" description="Helical" evidence="11">
    <location>
        <begin position="316"/>
        <end position="342"/>
    </location>
</feature>
<feature type="transmembrane region" description="Helical" evidence="11">
    <location>
        <begin position="83"/>
        <end position="105"/>
    </location>
</feature>
<dbReference type="GO" id="GO:0016020">
    <property type="term" value="C:membrane"/>
    <property type="evidence" value="ECO:0007669"/>
    <property type="project" value="UniProtKB-SubCell"/>
</dbReference>
<reference evidence="14 15" key="1">
    <citation type="submission" date="2018-08" db="EMBL/GenBank/DDBJ databases">
        <title>Aphanomyces genome sequencing and annotation.</title>
        <authorList>
            <person name="Minardi D."/>
            <person name="Oidtmann B."/>
            <person name="Van Der Giezen M."/>
            <person name="Studholme D.J."/>
        </authorList>
    </citation>
    <scope>NUCLEOTIDE SEQUENCE [LARGE SCALE GENOMIC DNA]</scope>
    <source>
        <strain evidence="13 15">FDL457</strain>
        <strain evidence="12 14">Yx</strain>
    </source>
</reference>
<dbReference type="Pfam" id="PF22099">
    <property type="entry name" value="MRS2-like"/>
    <property type="match status" value="1"/>
</dbReference>
<comment type="caution">
    <text evidence="12">The sequence shown here is derived from an EMBL/GenBank/DDBJ whole genome shotgun (WGS) entry which is preliminary data.</text>
</comment>
<feature type="transmembrane region" description="Helical" evidence="11">
    <location>
        <begin position="683"/>
        <end position="706"/>
    </location>
</feature>
<evidence type="ECO:0000313" key="14">
    <source>
        <dbReference type="Proteomes" id="UP000266239"/>
    </source>
</evidence>
<evidence type="ECO:0000256" key="1">
    <source>
        <dbReference type="ARBA" id="ARBA00004141"/>
    </source>
</evidence>
<dbReference type="EMBL" id="QUTF01014408">
    <property type="protein sequence ID" value="RHZ13176.1"/>
    <property type="molecule type" value="Genomic_DNA"/>
</dbReference>
<dbReference type="EMBL" id="QUTA01004905">
    <property type="protein sequence ID" value="RHY17986.1"/>
    <property type="molecule type" value="Genomic_DNA"/>
</dbReference>
<evidence type="ECO:0000256" key="7">
    <source>
        <dbReference type="ARBA" id="ARBA00023065"/>
    </source>
</evidence>
<dbReference type="Gene3D" id="2.40.128.330">
    <property type="match status" value="1"/>
</dbReference>
<feature type="coiled-coil region" evidence="9">
    <location>
        <begin position="561"/>
        <end position="588"/>
    </location>
</feature>
<organism evidence="12 14">
    <name type="scientific">Aphanomyces astaci</name>
    <name type="common">Crayfish plague agent</name>
    <dbReference type="NCBI Taxonomy" id="112090"/>
    <lineage>
        <taxon>Eukaryota</taxon>
        <taxon>Sar</taxon>
        <taxon>Stramenopiles</taxon>
        <taxon>Oomycota</taxon>
        <taxon>Saprolegniomycetes</taxon>
        <taxon>Saprolegniales</taxon>
        <taxon>Verrucalvaceae</taxon>
        <taxon>Aphanomyces</taxon>
    </lineage>
</organism>
<dbReference type="PANTHER" id="PTHR13890">
    <property type="entry name" value="RNA SPLICING PROTEIN MRS2, MITOCHONDRIAL"/>
    <property type="match status" value="1"/>
</dbReference>
<dbReference type="InterPro" id="IPR039204">
    <property type="entry name" value="MRS2-like"/>
</dbReference>